<dbReference type="GeneID" id="14515960"/>
<name>L0MYG5_9CAUD</name>
<evidence type="ECO:0000313" key="2">
    <source>
        <dbReference type="Proteomes" id="UP000010365"/>
    </source>
</evidence>
<dbReference type="EMBL" id="AB767244">
    <property type="protein sequence ID" value="BAM68851.1"/>
    <property type="molecule type" value="Genomic_DNA"/>
</dbReference>
<keyword evidence="2" id="KW-1185">Reference proteome</keyword>
<dbReference type="RefSeq" id="YP_007348943.1">
    <property type="nucleotide sequence ID" value="NC_020082.1"/>
</dbReference>
<accession>L0MYG5</accession>
<dbReference type="KEGG" id="vg:14515960"/>
<dbReference type="Proteomes" id="UP000010365">
    <property type="component" value="Segment"/>
</dbReference>
<sequence>MQTVKGVLLVLVLAFAGWVILPRLTADGWANVIGFLFIASMLKGRQ</sequence>
<organism evidence="1 2">
    <name type="scientific">Edwardsiella phage MSW-3</name>
    <dbReference type="NCBI Taxonomy" id="1264700"/>
    <lineage>
        <taxon>Viruses</taxon>
        <taxon>Duplodnaviria</taxon>
        <taxon>Heunggongvirae</taxon>
        <taxon>Uroviricota</taxon>
        <taxon>Caudoviricetes</taxon>
        <taxon>Yokohamavirus</taxon>
        <taxon>Yokohamavirus MSW3</taxon>
    </lineage>
</organism>
<reference evidence="1 2" key="1">
    <citation type="journal article" date="2013" name="Genome Announc.">
        <title>Complete Genome Sequence of a Novel Myovirus Which Infects Atypical Strains of Edwardsiella tarda.</title>
        <authorList>
            <person name="Yasuike M."/>
            <person name="Sugaya E."/>
            <person name="Nakamura Y."/>
            <person name="Shigenobu Y."/>
            <person name="Kawato Y."/>
            <person name="Kai W."/>
            <person name="Nagai S."/>
            <person name="Fujiwara A."/>
            <person name="Sano M."/>
            <person name="Kobayashi T."/>
            <person name="Nakai T."/>
        </authorList>
    </citation>
    <scope>NUCLEOTIDE SEQUENCE [LARGE SCALE GENOMIC DNA]</scope>
</reference>
<protein>
    <submittedName>
        <fullName evidence="1">Uncharacterized protein</fullName>
    </submittedName>
</protein>
<dbReference type="OrthoDB" id="38963at10239"/>
<proteinExistence type="predicted"/>
<evidence type="ECO:0000313" key="1">
    <source>
        <dbReference type="EMBL" id="BAM68851.1"/>
    </source>
</evidence>